<dbReference type="PROSITE" id="PS00455">
    <property type="entry name" value="AMP_BINDING"/>
    <property type="match status" value="3"/>
</dbReference>
<keyword evidence="2" id="KW-0597">Phosphoprotein</keyword>
<dbReference type="CDD" id="cd19534">
    <property type="entry name" value="E_NRPS"/>
    <property type="match status" value="1"/>
</dbReference>
<dbReference type="FunFam" id="1.10.1200.10:FF:000005">
    <property type="entry name" value="Nonribosomal peptide synthetase 1"/>
    <property type="match status" value="2"/>
</dbReference>
<dbReference type="GO" id="GO:0031177">
    <property type="term" value="F:phosphopantetheine binding"/>
    <property type="evidence" value="ECO:0007669"/>
    <property type="project" value="InterPro"/>
</dbReference>
<dbReference type="InterPro" id="IPR042099">
    <property type="entry name" value="ANL_N_sf"/>
</dbReference>
<dbReference type="SMART" id="SM00823">
    <property type="entry name" value="PKS_PP"/>
    <property type="match status" value="4"/>
</dbReference>
<feature type="domain" description="Carrier" evidence="5">
    <location>
        <begin position="576"/>
        <end position="652"/>
    </location>
</feature>
<evidence type="ECO:0000313" key="6">
    <source>
        <dbReference type="EMBL" id="PMD29048.1"/>
    </source>
</evidence>
<dbReference type="STRING" id="1149755.A0A2J6QS00"/>
<dbReference type="EMBL" id="KZ613978">
    <property type="protein sequence ID" value="PMD29048.1"/>
    <property type="molecule type" value="Genomic_DNA"/>
</dbReference>
<dbReference type="Gene3D" id="1.10.1200.10">
    <property type="entry name" value="ACP-like"/>
    <property type="match status" value="4"/>
</dbReference>
<dbReference type="Pfam" id="PF00668">
    <property type="entry name" value="Condensation"/>
    <property type="match status" value="5"/>
</dbReference>
<dbReference type="FunFam" id="3.30.559.10:FF:000016">
    <property type="entry name" value="Nonribosomal peptide synthase Pes1"/>
    <property type="match status" value="1"/>
</dbReference>
<dbReference type="GO" id="GO:0005737">
    <property type="term" value="C:cytoplasm"/>
    <property type="evidence" value="ECO:0007669"/>
    <property type="project" value="TreeGrafter"/>
</dbReference>
<dbReference type="NCBIfam" id="NF003417">
    <property type="entry name" value="PRK04813.1"/>
    <property type="match status" value="3"/>
</dbReference>
<dbReference type="SUPFAM" id="SSF52777">
    <property type="entry name" value="CoA-dependent acyltransferases"/>
    <property type="match status" value="10"/>
</dbReference>
<dbReference type="Gene3D" id="3.30.559.30">
    <property type="entry name" value="Nonribosomal peptide synthetase, condensation domain"/>
    <property type="match status" value="5"/>
</dbReference>
<dbReference type="InterPro" id="IPR036736">
    <property type="entry name" value="ACP-like_sf"/>
</dbReference>
<dbReference type="FunFam" id="3.40.50.980:FF:000001">
    <property type="entry name" value="Non-ribosomal peptide synthetase"/>
    <property type="match status" value="1"/>
</dbReference>
<dbReference type="GO" id="GO:0044550">
    <property type="term" value="P:secondary metabolite biosynthetic process"/>
    <property type="evidence" value="ECO:0007669"/>
    <property type="project" value="TreeGrafter"/>
</dbReference>
<sequence>MAQETYMLQSSALNSHLDVFHSENTLHLSQNGTVTITVPKIGDSCIHQVFSQRVRESPDSEAVCGWDQQFSYSELDTLSSRLAFRLVSLNVGSEVLVPLCFEKSAWTIVAMMAVLKAGGAFVPLDPSYPVKRLQQIIRQTGANLILTSPQYIDLCRPLIRIVLPVSSSMIDELPALSDAASFSSQPSSAAYVIFTSGSTGQPKGVVIEHRAFCACAVAHGPAHRIESTSRVLQFASYSFDASLVEILTTLMSGGCCCVPSATDRVNDLARAMHELRVDLAILTPTVAALLAPKAIPLLKTLVMVGETMQKSQIQDWGGIPHLLCAYGPTEASVSATVNSRVTEAAGPTNLGVPVGCHVWITDPDDHNRLLPRGEIGEALIEGPNLARGYLNDPERTRNAFIDNTSWQKPGQRFYKTGDLMRRNDDGTLNFFGRKDMQIKIRGQRVEVGEIEQCLAGEDGVSKTAVVWPNSGPYARRLVGVVCLETLSNKMVDTKDLRLLRGAELVKAKDHLSSLMARAEVSLPSFMVPAVILPVEVIPLLLSGKVDRSKITEWIGGLDDATLFDIQTRQGDRDRPTARMKLELTISQIWAEVLNIPSDQMNPDNSFLFYGGDSVSAIQVVSKCRAKGIKITVQDILKWKTVSRLLPHVVVSIKFDPIREELIEKPFKLSPIQQMFFDASPNGENHFNQSFLLRAKRVIKPGEMQRTLEAVVKRHSMLRARFVIDEKGSWLQRITNEVSGSYRFQCHKSTSFDAILPVLNSRQESLDIVNGPVFVCDLFYTKQLCFISVIAHHVVADLVSWRIIFDDIEQSLASGDGLPDVPMSFQNWCILQAEYSQEHLTPGVAYPFAVEPTDLEFWKMDNELNLHGDTREEVFELDEELTNSLLKGDDCHRILRTEPMDLFLSALLYSFREEFPERGTPSIHVEGHGREVWDSNIDISQTVGWFTTLCPLHIPIGDKDTIIDVVRFTKDLRRAIPHKGWGYFASRYLNPEGRKTLAIGGPMELVFNYSGLYQQLERPDCLLEQVESSMQESSAQSMTRFSLFEVNAYVEQGCLQFSFKFNRRMAHQERIQKWTVSVKQCLKDLAEKIRQLPVQYTLSDFPKARLTYDSLDNLAERVSSHPGMTPNIEIEDIYPCAPMQQGILISQAKGSASYKTHTMWEVESSPGSQRVDMERLENAWRQVISRHPCLRTIFVENITANESFHQVVLRNVEGKAARRQWDSKSLELHHPYGELNGQAQIPVQFTIYEAENGRVFSSLNISHLVMDGLSIDNIVRDILLAYDDRLPPAPVSSYGDYISILRDQTDTNSLQFWKVRLADLEPCFFPRLEVSSEVKREQQSMRSIFSPGEAKKLLEFCEKENFTMSTLFQLAWAIVLQSYVGTDDVCFGYLVSGRDVLLSGIEDLVGAFSNMLICRADLSKMNSVSSALESMQTDVLMSLEHEFCSLGEVHNALGVPALFNTIMSYQRHEVSKVAVKSSIEFEKIGEYDPSEYDIAVGVHLFDGKIFVKMDFQSELLSRGHAEHIIDTLKAVLSVFANNSSQDIRTVNRVSNIGRDAILSFTAPELERSTDCIHSTIKQQVVDYPEATAIEAWDVSFSYAELYRISSLVTQDLRDIGLGSQTVVPLLFEKSGWTTVAMLAVMIAGGTFVLLEPSQPRARLEEIIAQISPTVMISSRQQTQLASSFVKTVLEVGPDMVERQKGQEEIIIADSLKPTDAAFIIFTSGSTGKPKGVVIEHGAFVSAAKAHSGPLKMTNSSRVLQFASYSFDACLLETLTTLISGGTVCVPTEADRSSNLPKTMRDLEITWANLTPLVADILLKEYLPCLQTLVVAGEVMSQDQIRSWANSSTHLINGYGPTEASVAATLNLDAINSVPSNIGHPVGCRAWILDSCQNLVPPGAIGQLFIDGPTLARGYLGDPKKTAAAFIEPPSWLETKYPRIYMTGDLVRYNLDGSMSFVSRKDTSQVKIRGQRVEISEVEDGVRSLLPDHGQVAVEFRKALTGRGQLTAFIVLPGQSSDDAILDMTETTRDQFCEIRQSLLLSLPRYMVPDMFIPLTKMPLKLSGKLDRAYLRELVDGLSHYQRSLYSLADALAEDFGPQTGTEKTLQRLWCTVLGIDSQQIRLQSNFFKIGGDSVLAMKLTANAHNEGLFLTVSAVFQDPTLQGMAAYLDSHGSLKKISVLNVEPFTLLRGMRGSREEICTSVALQCELSPDKIYDIYPCTPLQEGLIALSMKQPGCYVAQYVLQLPTGLDVERFKAAWEKVVASTEVFRTRIVVNGLTILQAVVEQKIHWEHSRIQESPTTAVHNVKPIQLGMPLHQFEILEGPEEHFFRLTVHHAIYDGWSLFLVFKQVEVLYGGHSPQHLTPFNRFIAHLAEVNGNSSEYWYTQFLGANLHHFPDPIHDGYTCHGHESIIRKLNHVEVIGTGITLSTVLRAAWAITLARVTVSNDVLFGAVLSGRNVPIAEAMRIVGPTITTVPIRVKLDSSQPISDFLQELQNHATEMIPHEHAGLQAIKNYSKNKDAAAFTSVIVVQSKDTDIDSIQFMGSEIVHVMNAEFDSYPLVLEYRPGVKAENILCARYDRQMISSEKMEAVLEDFQFVLQHISEKFDTKIGDLMVFEAREPEHHHTSSIDTQSLKGRLESIWKDSRPQIPFPYYEPLDFTSLTEPEKQLQKLWSHLLGIPTTRISLEDNFFRLGGDSIAAIKLTAAARVQNFSLPVAAIFNNPTLVEMAKEMATPNVDEETVAPFALIESSETDVLESVGLQCGITAGQIEDLYPCTPLQEGLMALSTKQPGSYVAQYIFRVPHSIDLELFKKAWNSTSQLHTILRTRIILQGSVMLQVVVEEAAKFENHSTVDLDGFLHENTLQTRFGAPLTRFIVVRTAEGGQYFVLLLHHATFDAWSLPTLFDSVTRFYEQRLVSKPTPYNSFINYILNDNKKSMDLFWATYLKALDTSHFPQVSSPSYTPSETKSIRRPMSISRPIESQITTSTLLRGAWAVTLGNYSNCKDVVFCTTLSGRNTPLQGIMGITGPTIATVPIRVDVDLKQSVKDFLQTIQSEAAAMIPFEQYGLQNIRRVSTDAMNACEAPSLLVIQSEAEGNKDDRLLGLEPILTPMANISSYPLAIECKIGNGRVDVFGFYDDSIVSDSQMQRILHHFEHVLKQLGGESLDLLGELSKVSPYDHKALEKWNKEVPQVIEKCIHEITHNQAIATPDAPAVWAWDVKWSHAELDRLSSCLAYDLIQVGVKSETIVPMCFERSGWVVVAMLGILKAGGAFLPWDPAHPEGRREEMIRQTGSEVIVTSKKTAILCSGLAKTIFVVDPGSFDGRNVELEPHDDPHTAAYVIYTSGSTGKPKGVVIEHKSYSTSAIAHGPVHRIHSKSRVAQFASYSVDAICLEIITSIMMGGCTCICSDSRRNNGLGIALNEMGVTVAALTPSVLSLMSPEELPNLETVIMVGEPAPPALVERWGGKIHLINGYGPTESSLSAVMNEKMTTAAGSNIGHAVGCVTWIADLYNHERLVPIGCIGELMIEGPTLARGYLHDEAKTSQAFVANPGWLKRHGSKLYKTGDLVRYDPDGTIVFIGRKDMQVKINGHRIELGEIEHHIMRALPLVQQTVVETITTDDGRVLVAILVIKDTQALDFQPAEACKMTPALKLHLQTLERVLISTLPTYMVPNLWIPMNEIPFASSGKVDRKWLQELATVIWNTQRTKYSLSDGTKREPVGFALELRKMWSTVLNLPVEEIGADDNFFHIGADSIAAMKLAGYASKEGWELSVASIFHTPILDGMAKILAPGGQLLEEAPKPFSLLCNANIDALFKEIRCMLFDPECEIEDVMPSTDFQAWAVSYGLMNAGFITYMNLIPGKGLDADRLEEACRDTVASHSILRTTFILYRNEIVQVVLKNPLLHFERIKCVESIDATWREWFQKQQQLRLGENIVKFVFLSHKTEQRLVMRISHAQYDGISFPSIWKSLSQAYAGQDIAPSRPFSTFINAIADKTDAREYWKVLLANSKMTSISGNFSPSYNKPLDQTIDQIIDLPSIHPDFTLATFIKASWSIVLSHVANESDLVFGNLVSGRSLSLDGVVGPCLNILPVRVRLDPSCTVLELLRQIQTQQLASIPFETLGFREIVKVTDWSPSTRYSSVVQHQNIPQLKKNIMMDGVECETHAYRDAIDTSDIEILSTLLDGKLKVEIGYCEEVISQAEAKVWLEILCLLVAKLSDSLDTKVANIDVAHFAVLKGRESSANSTSTPTTTSNSIKPTPESSVASIPNLNKLESKLRPLWHGVLDKGQRKNRWSNILPSTPFFSLPGADLVSACILASRFQQEGYGLTARDVIDNDTLEGQAVLIKQREGRGR</sequence>
<evidence type="ECO:0000256" key="2">
    <source>
        <dbReference type="ARBA" id="ARBA00022553"/>
    </source>
</evidence>
<dbReference type="PANTHER" id="PTHR45527">
    <property type="entry name" value="NONRIBOSOMAL PEPTIDE SYNTHETASE"/>
    <property type="match status" value="1"/>
</dbReference>
<feature type="domain" description="Carrier" evidence="5">
    <location>
        <begin position="2659"/>
        <end position="2735"/>
    </location>
</feature>
<dbReference type="InterPro" id="IPR010071">
    <property type="entry name" value="AA_adenyl_dom"/>
</dbReference>
<dbReference type="Gene3D" id="3.30.559.10">
    <property type="entry name" value="Chloramphenicol acetyltransferase-like domain"/>
    <property type="match status" value="5"/>
</dbReference>
<reference evidence="6 7" key="1">
    <citation type="submission" date="2016-04" db="EMBL/GenBank/DDBJ databases">
        <title>A degradative enzymes factory behind the ericoid mycorrhizal symbiosis.</title>
        <authorList>
            <consortium name="DOE Joint Genome Institute"/>
            <person name="Martino E."/>
            <person name="Morin E."/>
            <person name="Grelet G."/>
            <person name="Kuo A."/>
            <person name="Kohler A."/>
            <person name="Daghino S."/>
            <person name="Barry K."/>
            <person name="Choi C."/>
            <person name="Cichocki N."/>
            <person name="Clum A."/>
            <person name="Copeland A."/>
            <person name="Hainaut M."/>
            <person name="Haridas S."/>
            <person name="Labutti K."/>
            <person name="Lindquist E."/>
            <person name="Lipzen A."/>
            <person name="Khouja H.-R."/>
            <person name="Murat C."/>
            <person name="Ohm R."/>
            <person name="Olson A."/>
            <person name="Spatafora J."/>
            <person name="Veneault-Fourrey C."/>
            <person name="Henrissat B."/>
            <person name="Grigoriev I."/>
            <person name="Martin F."/>
            <person name="Perotto S."/>
        </authorList>
    </citation>
    <scope>NUCLEOTIDE SEQUENCE [LARGE SCALE GENOMIC DNA]</scope>
    <source>
        <strain evidence="6 7">F</strain>
    </source>
</reference>
<dbReference type="CDD" id="cd05918">
    <property type="entry name" value="A_NRPS_SidN3_like"/>
    <property type="match status" value="3"/>
</dbReference>
<dbReference type="Gene3D" id="3.40.50.980">
    <property type="match status" value="2"/>
</dbReference>
<dbReference type="PROSITE" id="PS00012">
    <property type="entry name" value="PHOSPHOPANTETHEINE"/>
    <property type="match status" value="2"/>
</dbReference>
<keyword evidence="7" id="KW-1185">Reference proteome</keyword>
<keyword evidence="3" id="KW-0436">Ligase</keyword>
<dbReference type="OrthoDB" id="416786at2759"/>
<dbReference type="NCBIfam" id="TIGR01733">
    <property type="entry name" value="AA-adenyl-dom"/>
    <property type="match status" value="3"/>
</dbReference>
<dbReference type="Gene3D" id="3.30.300.30">
    <property type="match status" value="3"/>
</dbReference>
<dbReference type="FunFam" id="3.30.559.30:FF:000003">
    <property type="entry name" value="Nonribosomal peptide synthase SidD"/>
    <property type="match status" value="2"/>
</dbReference>
<dbReference type="Gene3D" id="3.40.50.12780">
    <property type="entry name" value="N-terminal domain of ligase-like"/>
    <property type="match status" value="2"/>
</dbReference>
<proteinExistence type="predicted"/>
<feature type="compositionally biased region" description="Low complexity" evidence="4">
    <location>
        <begin position="4241"/>
        <end position="4260"/>
    </location>
</feature>
<evidence type="ECO:0000313" key="7">
    <source>
        <dbReference type="Proteomes" id="UP000235786"/>
    </source>
</evidence>
<dbReference type="SUPFAM" id="SSF47336">
    <property type="entry name" value="ACP-like"/>
    <property type="match status" value="4"/>
</dbReference>
<dbReference type="InterPro" id="IPR006162">
    <property type="entry name" value="Ppantetheine_attach_site"/>
</dbReference>
<evidence type="ECO:0000256" key="3">
    <source>
        <dbReference type="ARBA" id="ARBA00022598"/>
    </source>
</evidence>
<dbReference type="PROSITE" id="PS50075">
    <property type="entry name" value="CARRIER"/>
    <property type="match status" value="4"/>
</dbReference>
<dbReference type="SUPFAM" id="SSF56801">
    <property type="entry name" value="Acetyl-CoA synthetase-like"/>
    <property type="match status" value="3"/>
</dbReference>
<organism evidence="6 7">
    <name type="scientific">Hyaloscypha variabilis (strain UAMH 11265 / GT02V1 / F)</name>
    <name type="common">Meliniomyces variabilis</name>
    <dbReference type="NCBI Taxonomy" id="1149755"/>
    <lineage>
        <taxon>Eukaryota</taxon>
        <taxon>Fungi</taxon>
        <taxon>Dikarya</taxon>
        <taxon>Ascomycota</taxon>
        <taxon>Pezizomycotina</taxon>
        <taxon>Leotiomycetes</taxon>
        <taxon>Helotiales</taxon>
        <taxon>Hyaloscyphaceae</taxon>
        <taxon>Hyaloscypha</taxon>
        <taxon>Hyaloscypha variabilis</taxon>
    </lineage>
</organism>
<dbReference type="FunFam" id="3.30.559.30:FF:000002">
    <property type="entry name" value="Nonribosomal peptide synthase Pes1"/>
    <property type="match status" value="1"/>
</dbReference>
<dbReference type="InterPro" id="IPR001242">
    <property type="entry name" value="Condensation_dom"/>
</dbReference>
<accession>A0A2J6QS00</accession>
<dbReference type="Pfam" id="PF00501">
    <property type="entry name" value="AMP-binding"/>
    <property type="match status" value="3"/>
</dbReference>
<dbReference type="Gene3D" id="2.30.38.10">
    <property type="entry name" value="Luciferase, Domain 3"/>
    <property type="match status" value="1"/>
</dbReference>
<feature type="domain" description="Carrier" evidence="5">
    <location>
        <begin position="2095"/>
        <end position="2171"/>
    </location>
</feature>
<name>A0A2J6QS00_HYAVF</name>
<dbReference type="CDD" id="cd19542">
    <property type="entry name" value="CT_NRPS-like"/>
    <property type="match status" value="2"/>
</dbReference>
<evidence type="ECO:0000256" key="4">
    <source>
        <dbReference type="SAM" id="MobiDB-lite"/>
    </source>
</evidence>
<feature type="region of interest" description="Disordered" evidence="4">
    <location>
        <begin position="4241"/>
        <end position="4265"/>
    </location>
</feature>
<dbReference type="InterPro" id="IPR020806">
    <property type="entry name" value="PKS_PP-bd"/>
</dbReference>
<keyword evidence="1" id="KW-0596">Phosphopantetheine</keyword>
<dbReference type="InterPro" id="IPR000873">
    <property type="entry name" value="AMP-dep_synth/lig_dom"/>
</dbReference>
<dbReference type="Proteomes" id="UP000235786">
    <property type="component" value="Unassembled WGS sequence"/>
</dbReference>
<protein>
    <recommendedName>
        <fullName evidence="5">Carrier domain-containing protein</fullName>
    </recommendedName>
</protein>
<dbReference type="FunFam" id="3.40.50.12780:FF:000014">
    <property type="entry name" value="Nonribosomal peptide synthetase 1"/>
    <property type="match status" value="3"/>
</dbReference>
<dbReference type="CDD" id="cd19545">
    <property type="entry name" value="FUM14_C_NRPS-like"/>
    <property type="match status" value="2"/>
</dbReference>
<dbReference type="Pfam" id="PF00550">
    <property type="entry name" value="PP-binding"/>
    <property type="match status" value="4"/>
</dbReference>
<evidence type="ECO:0000259" key="5">
    <source>
        <dbReference type="PROSITE" id="PS50075"/>
    </source>
</evidence>
<dbReference type="FunFam" id="3.30.300.30:FF:000015">
    <property type="entry name" value="Nonribosomal peptide synthase SidD"/>
    <property type="match status" value="3"/>
</dbReference>
<dbReference type="InterPro" id="IPR020845">
    <property type="entry name" value="AMP-binding_CS"/>
</dbReference>
<evidence type="ECO:0000256" key="1">
    <source>
        <dbReference type="ARBA" id="ARBA00022450"/>
    </source>
</evidence>
<dbReference type="GO" id="GO:0043041">
    <property type="term" value="P:amino acid activation for nonribosomal peptide biosynthetic process"/>
    <property type="evidence" value="ECO:0007669"/>
    <property type="project" value="TreeGrafter"/>
</dbReference>
<dbReference type="InterPro" id="IPR045851">
    <property type="entry name" value="AMP-bd_C_sf"/>
</dbReference>
<gene>
    <name evidence="6" type="ORF">L207DRAFT_642650</name>
</gene>
<dbReference type="InterPro" id="IPR023213">
    <property type="entry name" value="CAT-like_dom_sf"/>
</dbReference>
<feature type="domain" description="Carrier" evidence="5">
    <location>
        <begin position="3717"/>
        <end position="3793"/>
    </location>
</feature>
<dbReference type="InterPro" id="IPR009081">
    <property type="entry name" value="PP-bd_ACP"/>
</dbReference>
<dbReference type="GO" id="GO:0016874">
    <property type="term" value="F:ligase activity"/>
    <property type="evidence" value="ECO:0007669"/>
    <property type="project" value="UniProtKB-KW"/>
</dbReference>
<dbReference type="PANTHER" id="PTHR45527:SF16">
    <property type="entry name" value="NONRIBOSOMAL PEPTIDE SYNTHASE ATNA-RELATED"/>
    <property type="match status" value="1"/>
</dbReference>